<gene>
    <name evidence="2" type="ORF">FH608_002560</name>
</gene>
<reference evidence="2 3" key="1">
    <citation type="submission" date="2019-10" db="EMBL/GenBank/DDBJ databases">
        <title>Nonomuraea sp. nov., isolated from Phyllanthus amarus.</title>
        <authorList>
            <person name="Klykleung N."/>
            <person name="Tanasupawat S."/>
        </authorList>
    </citation>
    <scope>NUCLEOTIDE SEQUENCE [LARGE SCALE GENOMIC DNA]</scope>
    <source>
        <strain evidence="2 3">PA1-10</strain>
    </source>
</reference>
<dbReference type="InterPro" id="IPR003607">
    <property type="entry name" value="HD/PDEase_dom"/>
</dbReference>
<evidence type="ECO:0000259" key="1">
    <source>
        <dbReference type="SMART" id="SM00471"/>
    </source>
</evidence>
<dbReference type="SMART" id="SM00471">
    <property type="entry name" value="HDc"/>
    <property type="match status" value="1"/>
</dbReference>
<dbReference type="InterPro" id="IPR006674">
    <property type="entry name" value="HD_domain"/>
</dbReference>
<proteinExistence type="predicted"/>
<dbReference type="EMBL" id="VDLX02000001">
    <property type="protein sequence ID" value="KAB8197458.1"/>
    <property type="molecule type" value="Genomic_DNA"/>
</dbReference>
<dbReference type="AlphaFoldDB" id="A0A5C4WV29"/>
<comment type="caution">
    <text evidence="2">The sequence shown here is derived from an EMBL/GenBank/DDBJ whole genome shotgun (WGS) entry which is preliminary data.</text>
</comment>
<evidence type="ECO:0000313" key="3">
    <source>
        <dbReference type="Proteomes" id="UP000312512"/>
    </source>
</evidence>
<dbReference type="Proteomes" id="UP000312512">
    <property type="component" value="Unassembled WGS sequence"/>
</dbReference>
<dbReference type="Pfam" id="PF01966">
    <property type="entry name" value="HD"/>
    <property type="match status" value="1"/>
</dbReference>
<feature type="domain" description="HD/PDEase" evidence="1">
    <location>
        <begin position="25"/>
        <end position="181"/>
    </location>
</feature>
<accession>A0A5C4WV29</accession>
<sequence>MDHLIPDLPDSSAARHAVEHVRSCESEPVANHSVRSYLFARLLAEHEGLKAGADFDADLLFFACVLHDLGTSPRAPGKQRFEVEGADMAVEFLTGHGYGVRETDLVWEAIALHTSPGIAERRGALASLTRGGVGGDFGIGVDFVTDAQGEAVHSRYPRLNMATVLVDDIVRHAARAPQAAARFTLAGELARERGELARERGDLARQRGDLARERGDLGAPTALERTAAASRWGA</sequence>
<dbReference type="SUPFAM" id="SSF109604">
    <property type="entry name" value="HD-domain/PDEase-like"/>
    <property type="match status" value="1"/>
</dbReference>
<dbReference type="PANTHER" id="PTHR35569:SF1">
    <property type="entry name" value="CYANAMIDE HYDRATASE DDI2-RELATED"/>
    <property type="match status" value="1"/>
</dbReference>
<protein>
    <submittedName>
        <fullName evidence="2">HD domain-containing protein</fullName>
    </submittedName>
</protein>
<evidence type="ECO:0000313" key="2">
    <source>
        <dbReference type="EMBL" id="KAB8197458.1"/>
    </source>
</evidence>
<dbReference type="Gene3D" id="1.10.3210.10">
    <property type="entry name" value="Hypothetical protein af1432"/>
    <property type="match status" value="1"/>
</dbReference>
<organism evidence="2 3">
    <name type="scientific">Nonomuraea phyllanthi</name>
    <dbReference type="NCBI Taxonomy" id="2219224"/>
    <lineage>
        <taxon>Bacteria</taxon>
        <taxon>Bacillati</taxon>
        <taxon>Actinomycetota</taxon>
        <taxon>Actinomycetes</taxon>
        <taxon>Streptosporangiales</taxon>
        <taxon>Streptosporangiaceae</taxon>
        <taxon>Nonomuraea</taxon>
    </lineage>
</organism>
<dbReference type="PANTHER" id="PTHR35569">
    <property type="entry name" value="CYANAMIDE HYDRATASE DDI2-RELATED"/>
    <property type="match status" value="1"/>
</dbReference>
<name>A0A5C4WV29_9ACTN</name>
<dbReference type="OrthoDB" id="8478129at2"/>
<dbReference type="CDD" id="cd00077">
    <property type="entry name" value="HDc"/>
    <property type="match status" value="1"/>
</dbReference>
<dbReference type="RefSeq" id="WP_139628142.1">
    <property type="nucleotide sequence ID" value="NZ_VDLX02000001.1"/>
</dbReference>
<keyword evidence="3" id="KW-1185">Reference proteome</keyword>